<sequence>MRSLVEKYRNTLLDVTGNLFILGLISLILHHFTSIIVSVWIDISLLAIITFTSGFSWFFIFIQKDEEYFKAKTEPYFRNLFLAGLLVISIGSLTFEFIESSQLLSSVVSFISSIQFYLVLATIGFGFFTFYFNRERIEAEAELEQERDAAAERKRDDEFDRKFAILTRFNLDYAVSENWNRRDYGALAFRGLIAPFVWIARLPYSFVKWTYKEGWFYSIVLLLIMLLGIYLRIYNLGNLSLGTDEIYLGIAMKSILENGVPSLPDGAYYNRGLTHSYLSSFFALFLGANEFSVRLPSAISGLGTILILYFLGKEIQNKKMGLMLSFILCIFPWAIEFSRWGRMYSMVTFLILFTFYSSIIGFKHQNKNFVILAIISALLAIMTHKFGYITPLIILIAAVLYTFEFKKEILKIKYLLIIFLPILLIPLAHILINIRENNFTFGKIFKICVESYGFTTKHSFSDYFINFLFSNYVLLFIGIITLFYYLVQRRINIKDNLFLFGIASLQIGLLSYYHLHETTRYLFFIMPLFITIAIIGYKELLQNIFSKYLDSNKTSILVMATIIIITVISIAPLNYSISIPSRTHGDTYDNPYYAPTTVSDYVPDWKSNNIYIRDNDNNNATIISNGYQFTYYYNKEPDYYLRPGNSNYFSRKIGNDSYMRYMDKTILIHDKEQFSHIINETDNTIYIAFNSRGGHLDKTITAEKWINDVEKNGNNFKLVFVGDDPNSKVYKLE</sequence>
<dbReference type="InterPro" id="IPR038731">
    <property type="entry name" value="RgtA/B/C-like"/>
</dbReference>
<evidence type="ECO:0000256" key="2">
    <source>
        <dbReference type="ARBA" id="ARBA00022475"/>
    </source>
</evidence>
<feature type="transmembrane region" description="Helical" evidence="8">
    <location>
        <begin position="497"/>
        <end position="515"/>
    </location>
</feature>
<evidence type="ECO:0000256" key="4">
    <source>
        <dbReference type="ARBA" id="ARBA00022679"/>
    </source>
</evidence>
<feature type="transmembrane region" description="Helical" evidence="8">
    <location>
        <begin position="80"/>
        <end position="98"/>
    </location>
</feature>
<keyword evidence="4 11" id="KW-0808">Transferase</keyword>
<dbReference type="RefSeq" id="WP_250868565.1">
    <property type="nucleotide sequence ID" value="NZ_JAGSOI010000039.1"/>
</dbReference>
<reference evidence="11" key="2">
    <citation type="submission" date="2021-04" db="EMBL/GenBank/DDBJ databases">
        <authorList>
            <person name="Dong X."/>
        </authorList>
    </citation>
    <scope>NUCLEOTIDE SEQUENCE</scope>
    <source>
        <strain evidence="11">LLY</strain>
    </source>
</reference>
<comment type="subcellular location">
    <subcellularLocation>
        <location evidence="1">Cell membrane</location>
        <topology evidence="1">Multi-pass membrane protein</topology>
    </subcellularLocation>
</comment>
<reference evidence="11" key="1">
    <citation type="journal article" date="2021" name="mSystems">
        <title>Bacteria and Archaea Synergistically Convert Glycine Betaine to Biogenic Methane in the Formosa Cold Seep of the South China Sea.</title>
        <authorList>
            <person name="Li L."/>
            <person name="Zhang W."/>
            <person name="Zhang S."/>
            <person name="Song L."/>
            <person name="Sun Q."/>
            <person name="Zhang H."/>
            <person name="Xiang H."/>
            <person name="Dong X."/>
        </authorList>
    </citation>
    <scope>NUCLEOTIDE SEQUENCE</scope>
    <source>
        <strain evidence="11">LLY</strain>
    </source>
</reference>
<keyword evidence="6 8" id="KW-1133">Transmembrane helix</keyword>
<dbReference type="InterPro" id="IPR050297">
    <property type="entry name" value="LipidA_mod_glycosyltrf_83"/>
</dbReference>
<keyword evidence="12" id="KW-1185">Reference proteome</keyword>
<evidence type="ECO:0000256" key="5">
    <source>
        <dbReference type="ARBA" id="ARBA00022692"/>
    </source>
</evidence>
<protein>
    <submittedName>
        <fullName evidence="11">Glycosyltransferase family 39 protein</fullName>
        <ecNumber evidence="11">2.4.-.-</ecNumber>
    </submittedName>
</protein>
<feature type="transmembrane region" description="Helical" evidence="8">
    <location>
        <begin position="214"/>
        <end position="233"/>
    </location>
</feature>
<dbReference type="AlphaFoldDB" id="A0A9E5DD81"/>
<feature type="transmembrane region" description="Helical" evidence="8">
    <location>
        <begin position="35"/>
        <end position="60"/>
    </location>
</feature>
<feature type="transmembrane region" description="Helical" evidence="8">
    <location>
        <begin position="291"/>
        <end position="312"/>
    </location>
</feature>
<comment type="caution">
    <text evidence="11">The sequence shown here is derived from an EMBL/GenBank/DDBJ whole genome shotgun (WGS) entry which is preliminary data.</text>
</comment>
<feature type="transmembrane region" description="Helical" evidence="8">
    <location>
        <begin position="341"/>
        <end position="359"/>
    </location>
</feature>
<keyword evidence="5 8" id="KW-0812">Transmembrane</keyword>
<feature type="transmembrane region" description="Helical" evidence="8">
    <location>
        <begin position="521"/>
        <end position="537"/>
    </location>
</feature>
<evidence type="ECO:0000256" key="6">
    <source>
        <dbReference type="ARBA" id="ARBA00022989"/>
    </source>
</evidence>
<evidence type="ECO:0000256" key="3">
    <source>
        <dbReference type="ARBA" id="ARBA00022676"/>
    </source>
</evidence>
<dbReference type="Proteomes" id="UP001056766">
    <property type="component" value="Unassembled WGS sequence"/>
</dbReference>
<evidence type="ECO:0000256" key="7">
    <source>
        <dbReference type="ARBA" id="ARBA00023136"/>
    </source>
</evidence>
<gene>
    <name evidence="10" type="ORF">KDK67_09540</name>
    <name evidence="11" type="ORF">KDK67_11020</name>
</gene>
<dbReference type="EC" id="2.4.-.-" evidence="11"/>
<dbReference type="GO" id="GO:0005886">
    <property type="term" value="C:plasma membrane"/>
    <property type="evidence" value="ECO:0007669"/>
    <property type="project" value="UniProtKB-SubCell"/>
</dbReference>
<dbReference type="GO" id="GO:0008610">
    <property type="term" value="P:lipid biosynthetic process"/>
    <property type="evidence" value="ECO:0007669"/>
    <property type="project" value="UniProtKB-ARBA"/>
</dbReference>
<feature type="transmembrane region" description="Helical" evidence="8">
    <location>
        <begin position="319"/>
        <end position="335"/>
    </location>
</feature>
<keyword evidence="7 8" id="KW-0472">Membrane</keyword>
<feature type="transmembrane region" description="Helical" evidence="8">
    <location>
        <begin position="463"/>
        <end position="485"/>
    </location>
</feature>
<feature type="domain" description="Glycosyltransferase RgtA/B/C/D-like" evidence="9">
    <location>
        <begin position="273"/>
        <end position="421"/>
    </location>
</feature>
<dbReference type="PANTHER" id="PTHR33908:SF11">
    <property type="entry name" value="MEMBRANE PROTEIN"/>
    <property type="match status" value="1"/>
</dbReference>
<keyword evidence="3 11" id="KW-0328">Glycosyltransferase</keyword>
<evidence type="ECO:0000313" key="12">
    <source>
        <dbReference type="Proteomes" id="UP001056766"/>
    </source>
</evidence>
<dbReference type="PANTHER" id="PTHR33908">
    <property type="entry name" value="MANNOSYLTRANSFERASE YKCB-RELATED"/>
    <property type="match status" value="1"/>
</dbReference>
<proteinExistence type="predicted"/>
<dbReference type="GO" id="GO:0016763">
    <property type="term" value="F:pentosyltransferase activity"/>
    <property type="evidence" value="ECO:0007669"/>
    <property type="project" value="TreeGrafter"/>
</dbReference>
<evidence type="ECO:0000259" key="9">
    <source>
        <dbReference type="Pfam" id="PF13231"/>
    </source>
</evidence>
<name>A0A9E5DD81_9EURY</name>
<dbReference type="EMBL" id="JAGSOI010000053">
    <property type="protein sequence ID" value="MCM1987504.1"/>
    <property type="molecule type" value="Genomic_DNA"/>
</dbReference>
<feature type="transmembrane region" description="Helical" evidence="8">
    <location>
        <begin position="366"/>
        <end position="382"/>
    </location>
</feature>
<feature type="transmembrane region" description="Helical" evidence="8">
    <location>
        <begin position="557"/>
        <end position="575"/>
    </location>
</feature>
<feature type="transmembrane region" description="Helical" evidence="8">
    <location>
        <begin position="412"/>
        <end position="432"/>
    </location>
</feature>
<evidence type="ECO:0000256" key="8">
    <source>
        <dbReference type="SAM" id="Phobius"/>
    </source>
</evidence>
<organism evidence="11 12">
    <name type="scientific">Methanococcoides seepicolus</name>
    <dbReference type="NCBI Taxonomy" id="2828780"/>
    <lineage>
        <taxon>Archaea</taxon>
        <taxon>Methanobacteriati</taxon>
        <taxon>Methanobacteriota</taxon>
        <taxon>Stenosarchaea group</taxon>
        <taxon>Methanomicrobia</taxon>
        <taxon>Methanosarcinales</taxon>
        <taxon>Methanosarcinaceae</taxon>
        <taxon>Methanococcoides</taxon>
    </lineage>
</organism>
<feature type="transmembrane region" description="Helical" evidence="8">
    <location>
        <begin position="110"/>
        <end position="132"/>
    </location>
</feature>
<dbReference type="EMBL" id="JAGSOI010000039">
    <property type="protein sequence ID" value="MCM1987223.1"/>
    <property type="molecule type" value="Genomic_DNA"/>
</dbReference>
<dbReference type="Pfam" id="PF13231">
    <property type="entry name" value="PMT_2"/>
    <property type="match status" value="1"/>
</dbReference>
<evidence type="ECO:0000256" key="1">
    <source>
        <dbReference type="ARBA" id="ARBA00004651"/>
    </source>
</evidence>
<accession>A0A9E5DD81</accession>
<keyword evidence="2" id="KW-1003">Cell membrane</keyword>
<evidence type="ECO:0000313" key="11">
    <source>
        <dbReference type="EMBL" id="MCM1987504.1"/>
    </source>
</evidence>
<evidence type="ECO:0000313" key="10">
    <source>
        <dbReference type="EMBL" id="MCM1987223.1"/>
    </source>
</evidence>